<dbReference type="Pfam" id="PF02686">
    <property type="entry name" value="GatC"/>
    <property type="match status" value="1"/>
</dbReference>
<dbReference type="PANTHER" id="PTHR15004:SF0">
    <property type="entry name" value="GLUTAMYL-TRNA(GLN) AMIDOTRANSFERASE SUBUNIT C, MITOCHONDRIAL"/>
    <property type="match status" value="1"/>
</dbReference>
<evidence type="ECO:0000256" key="5">
    <source>
        <dbReference type="ARBA" id="ARBA00047913"/>
    </source>
</evidence>
<keyword evidence="6" id="KW-0067">ATP-binding</keyword>
<name>A0A263BT12_9BACI</name>
<organism evidence="7 8">
    <name type="scientific">Lottiidibacillus patelloidae</name>
    <dbReference type="NCBI Taxonomy" id="2670334"/>
    <lineage>
        <taxon>Bacteria</taxon>
        <taxon>Bacillati</taxon>
        <taxon>Bacillota</taxon>
        <taxon>Bacilli</taxon>
        <taxon>Bacillales</taxon>
        <taxon>Bacillaceae</taxon>
        <taxon>Lottiidibacillus</taxon>
    </lineage>
</organism>
<comment type="subunit">
    <text evidence="2 6">Heterotrimer of A, B and C subunits.</text>
</comment>
<dbReference type="EC" id="6.3.5.-" evidence="6"/>
<keyword evidence="6" id="KW-0547">Nucleotide-binding</keyword>
<evidence type="ECO:0000256" key="4">
    <source>
        <dbReference type="ARBA" id="ARBA00047380"/>
    </source>
</evidence>
<evidence type="ECO:0000256" key="3">
    <source>
        <dbReference type="ARBA" id="ARBA00024799"/>
    </source>
</evidence>
<dbReference type="GO" id="GO:0005524">
    <property type="term" value="F:ATP binding"/>
    <property type="evidence" value="ECO:0007669"/>
    <property type="project" value="UniProtKB-KW"/>
</dbReference>
<evidence type="ECO:0000313" key="8">
    <source>
        <dbReference type="Proteomes" id="UP000217083"/>
    </source>
</evidence>
<dbReference type="GO" id="GO:0006412">
    <property type="term" value="P:translation"/>
    <property type="evidence" value="ECO:0007669"/>
    <property type="project" value="UniProtKB-UniRule"/>
</dbReference>
<dbReference type="Proteomes" id="UP000217083">
    <property type="component" value="Unassembled WGS sequence"/>
</dbReference>
<keyword evidence="6" id="KW-0648">Protein biosynthesis</keyword>
<dbReference type="SUPFAM" id="SSF141000">
    <property type="entry name" value="Glu-tRNAGln amidotransferase C subunit"/>
    <property type="match status" value="1"/>
</dbReference>
<keyword evidence="6" id="KW-0436">Ligase</keyword>
<dbReference type="InterPro" id="IPR036113">
    <property type="entry name" value="Asp/Glu-ADT_sf_sub_c"/>
</dbReference>
<comment type="catalytic activity">
    <reaction evidence="4 6">
        <text>L-aspartyl-tRNA(Asn) + L-glutamine + ATP + H2O = L-asparaginyl-tRNA(Asn) + L-glutamate + ADP + phosphate + 2 H(+)</text>
        <dbReference type="Rhea" id="RHEA:14513"/>
        <dbReference type="Rhea" id="RHEA-COMP:9674"/>
        <dbReference type="Rhea" id="RHEA-COMP:9677"/>
        <dbReference type="ChEBI" id="CHEBI:15377"/>
        <dbReference type="ChEBI" id="CHEBI:15378"/>
        <dbReference type="ChEBI" id="CHEBI:29985"/>
        <dbReference type="ChEBI" id="CHEBI:30616"/>
        <dbReference type="ChEBI" id="CHEBI:43474"/>
        <dbReference type="ChEBI" id="CHEBI:58359"/>
        <dbReference type="ChEBI" id="CHEBI:78515"/>
        <dbReference type="ChEBI" id="CHEBI:78516"/>
        <dbReference type="ChEBI" id="CHEBI:456216"/>
    </reaction>
</comment>
<accession>A0A263BT12</accession>
<dbReference type="NCBIfam" id="TIGR00135">
    <property type="entry name" value="gatC"/>
    <property type="match status" value="1"/>
</dbReference>
<evidence type="ECO:0000256" key="1">
    <source>
        <dbReference type="ARBA" id="ARBA00010757"/>
    </source>
</evidence>
<protein>
    <recommendedName>
        <fullName evidence="6">Aspartyl/glutamyl-tRNA(Asn/Gln) amidotransferase subunit C</fullName>
        <shortName evidence="6">Asp/Glu-ADT subunit C</shortName>
        <ecNumber evidence="6">6.3.5.-</ecNumber>
    </recommendedName>
</protein>
<comment type="function">
    <text evidence="3 6">Allows the formation of correctly charged Asn-tRNA(Asn) or Gln-tRNA(Gln) through the transamidation of misacylated Asp-tRNA(Asn) or Glu-tRNA(Gln) in organisms which lack either or both of asparaginyl-tRNA or glutaminyl-tRNA synthetases. The reaction takes place in the presence of glutamine and ATP through an activated phospho-Asp-tRNA(Asn) or phospho-Glu-tRNA(Gln).</text>
</comment>
<dbReference type="GO" id="GO:0016740">
    <property type="term" value="F:transferase activity"/>
    <property type="evidence" value="ECO:0007669"/>
    <property type="project" value="UniProtKB-KW"/>
</dbReference>
<keyword evidence="7" id="KW-0808">Transferase</keyword>
<reference evidence="8" key="1">
    <citation type="submission" date="2017-08" db="EMBL/GenBank/DDBJ databases">
        <authorList>
            <person name="Huang Z."/>
        </authorList>
    </citation>
    <scope>NUCLEOTIDE SEQUENCE [LARGE SCALE GENOMIC DNA]</scope>
    <source>
        <strain evidence="8">SA5d-4</strain>
    </source>
</reference>
<comment type="catalytic activity">
    <reaction evidence="5 6">
        <text>L-glutamyl-tRNA(Gln) + L-glutamine + ATP + H2O = L-glutaminyl-tRNA(Gln) + L-glutamate + ADP + phosphate + H(+)</text>
        <dbReference type="Rhea" id="RHEA:17521"/>
        <dbReference type="Rhea" id="RHEA-COMP:9681"/>
        <dbReference type="Rhea" id="RHEA-COMP:9684"/>
        <dbReference type="ChEBI" id="CHEBI:15377"/>
        <dbReference type="ChEBI" id="CHEBI:15378"/>
        <dbReference type="ChEBI" id="CHEBI:29985"/>
        <dbReference type="ChEBI" id="CHEBI:30616"/>
        <dbReference type="ChEBI" id="CHEBI:43474"/>
        <dbReference type="ChEBI" id="CHEBI:58359"/>
        <dbReference type="ChEBI" id="CHEBI:78520"/>
        <dbReference type="ChEBI" id="CHEBI:78521"/>
        <dbReference type="ChEBI" id="CHEBI:456216"/>
    </reaction>
</comment>
<dbReference type="AlphaFoldDB" id="A0A263BT12"/>
<dbReference type="HAMAP" id="MF_00122">
    <property type="entry name" value="GatC"/>
    <property type="match status" value="1"/>
</dbReference>
<dbReference type="RefSeq" id="WP_094924320.1">
    <property type="nucleotide sequence ID" value="NZ_NPIA01000004.1"/>
</dbReference>
<comment type="similarity">
    <text evidence="1 6">Belongs to the GatC family.</text>
</comment>
<reference evidence="7 8" key="2">
    <citation type="submission" date="2017-09" db="EMBL/GenBank/DDBJ databases">
        <title>Bacillus patelloidae sp. nov., isolated from the intestinal tract of a marine limpet.</title>
        <authorList>
            <person name="Liu R."/>
            <person name="Dong C."/>
            <person name="Shao Z."/>
        </authorList>
    </citation>
    <scope>NUCLEOTIDE SEQUENCE [LARGE SCALE GENOMIC DNA]</scope>
    <source>
        <strain evidence="7 8">SA5d-4</strain>
    </source>
</reference>
<dbReference type="EMBL" id="NPIA01000004">
    <property type="protein sequence ID" value="OZM56860.1"/>
    <property type="molecule type" value="Genomic_DNA"/>
</dbReference>
<dbReference type="PANTHER" id="PTHR15004">
    <property type="entry name" value="GLUTAMYL-TRNA(GLN) AMIDOTRANSFERASE SUBUNIT C, MITOCHONDRIAL"/>
    <property type="match status" value="1"/>
</dbReference>
<dbReference type="InterPro" id="IPR003837">
    <property type="entry name" value="GatC"/>
</dbReference>
<proteinExistence type="inferred from homology"/>
<dbReference type="GO" id="GO:0050566">
    <property type="term" value="F:asparaginyl-tRNA synthase (glutamine-hydrolyzing) activity"/>
    <property type="evidence" value="ECO:0007669"/>
    <property type="project" value="RHEA"/>
</dbReference>
<evidence type="ECO:0000313" key="7">
    <source>
        <dbReference type="EMBL" id="OZM56860.1"/>
    </source>
</evidence>
<keyword evidence="8" id="KW-1185">Reference proteome</keyword>
<dbReference type="Gene3D" id="1.10.20.60">
    <property type="entry name" value="Glu-tRNAGln amidotransferase C subunit, N-terminal domain"/>
    <property type="match status" value="1"/>
</dbReference>
<sequence>MSKVTKEEVRHVAHLARLQMDEKEIEKYEKHLADILTYVDRLNELNTENVKPTTHVLDLQNVLRSDQEEQSFTQETALENAPAHKEGKIVVPSVMKK</sequence>
<comment type="caution">
    <text evidence="7">The sequence shown here is derived from an EMBL/GenBank/DDBJ whole genome shotgun (WGS) entry which is preliminary data.</text>
</comment>
<dbReference type="GO" id="GO:0070681">
    <property type="term" value="P:glutaminyl-tRNAGln biosynthesis via transamidation"/>
    <property type="evidence" value="ECO:0007669"/>
    <property type="project" value="TreeGrafter"/>
</dbReference>
<evidence type="ECO:0000256" key="2">
    <source>
        <dbReference type="ARBA" id="ARBA00011123"/>
    </source>
</evidence>
<gene>
    <name evidence="6" type="primary">gatC</name>
    <name evidence="7" type="ORF">CIB95_08800</name>
</gene>
<dbReference type="GO" id="GO:0050567">
    <property type="term" value="F:glutaminyl-tRNA synthase (glutamine-hydrolyzing) activity"/>
    <property type="evidence" value="ECO:0007669"/>
    <property type="project" value="UniProtKB-UniRule"/>
</dbReference>
<evidence type="ECO:0000256" key="6">
    <source>
        <dbReference type="HAMAP-Rule" id="MF_00122"/>
    </source>
</evidence>
<dbReference type="GO" id="GO:0006450">
    <property type="term" value="P:regulation of translational fidelity"/>
    <property type="evidence" value="ECO:0007669"/>
    <property type="project" value="InterPro"/>
</dbReference>